<keyword evidence="2" id="KW-0342">GTP-binding</keyword>
<evidence type="ECO:0000313" key="3">
    <source>
        <dbReference type="EMBL" id="KRH93987.1"/>
    </source>
</evidence>
<dbReference type="AlphaFoldDB" id="A0A0R0LXG0"/>
<evidence type="ECO:0000256" key="2">
    <source>
        <dbReference type="ARBA" id="ARBA00023134"/>
    </source>
</evidence>
<dbReference type="PROSITE" id="PS51419">
    <property type="entry name" value="RAB"/>
    <property type="match status" value="1"/>
</dbReference>
<dbReference type="PRINTS" id="PR00449">
    <property type="entry name" value="RASTRNSFRMNG"/>
</dbReference>
<sequence length="190" mass="22338">MSVDLKCIFLGDKKVGKTWLITTFITGENPSDDMPTIFDSFSCEVCIKNKDVSLSLWDTSGDLKYDRIRQLSYPNADCFFICYSTNSIRSFDNVKKWYKEIKDISINQDIPIILVGTKSDIKDDKQGNDIITEEMGEKLKKEMEFYDFIETSSLERKNLYTLFERALDYKMKKNRTFKQMLYEYCCFCCL</sequence>
<dbReference type="InterPro" id="IPR001806">
    <property type="entry name" value="Small_GTPase"/>
</dbReference>
<dbReference type="Proteomes" id="UP000051530">
    <property type="component" value="Unassembled WGS sequence"/>
</dbReference>
<dbReference type="GO" id="GO:0003924">
    <property type="term" value="F:GTPase activity"/>
    <property type="evidence" value="ECO:0007669"/>
    <property type="project" value="InterPro"/>
</dbReference>
<proteinExistence type="predicted"/>
<dbReference type="GO" id="GO:0005525">
    <property type="term" value="F:GTP binding"/>
    <property type="evidence" value="ECO:0007669"/>
    <property type="project" value="UniProtKB-KW"/>
</dbReference>
<comment type="caution">
    <text evidence="3">The sequence shown here is derived from an EMBL/GenBank/DDBJ whole genome shotgun (WGS) entry which is preliminary data.</text>
</comment>
<evidence type="ECO:0000256" key="1">
    <source>
        <dbReference type="ARBA" id="ARBA00022741"/>
    </source>
</evidence>
<dbReference type="SUPFAM" id="SSF52540">
    <property type="entry name" value="P-loop containing nucleoside triphosphate hydrolases"/>
    <property type="match status" value="1"/>
</dbReference>
<dbReference type="InterPro" id="IPR027417">
    <property type="entry name" value="P-loop_NTPase"/>
</dbReference>
<dbReference type="OrthoDB" id="8830751at2759"/>
<keyword evidence="1" id="KW-0547">Nucleotide-binding</keyword>
<evidence type="ECO:0000313" key="4">
    <source>
        <dbReference type="Proteomes" id="UP000051530"/>
    </source>
</evidence>
<dbReference type="InterPro" id="IPR003578">
    <property type="entry name" value="Small_GTPase_Rho"/>
</dbReference>
<dbReference type="SMART" id="SM00175">
    <property type="entry name" value="RAB"/>
    <property type="match status" value="1"/>
</dbReference>
<accession>A0A0R0LXG0</accession>
<dbReference type="InterPro" id="IPR005225">
    <property type="entry name" value="Small_GTP-bd"/>
</dbReference>
<dbReference type="EMBL" id="LGUB01000162">
    <property type="protein sequence ID" value="KRH93987.1"/>
    <property type="molecule type" value="Genomic_DNA"/>
</dbReference>
<keyword evidence="4" id="KW-1185">Reference proteome</keyword>
<dbReference type="Pfam" id="PF00071">
    <property type="entry name" value="Ras"/>
    <property type="match status" value="1"/>
</dbReference>
<protein>
    <submittedName>
        <fullName evidence="3">Ras-related small GTPase, Rho type</fullName>
    </submittedName>
</protein>
<dbReference type="NCBIfam" id="TIGR00231">
    <property type="entry name" value="small_GTP"/>
    <property type="match status" value="1"/>
</dbReference>
<dbReference type="Gene3D" id="3.40.50.300">
    <property type="entry name" value="P-loop containing nucleotide triphosphate hydrolases"/>
    <property type="match status" value="1"/>
</dbReference>
<dbReference type="PROSITE" id="PS51420">
    <property type="entry name" value="RHO"/>
    <property type="match status" value="1"/>
</dbReference>
<dbReference type="GO" id="GO:0007264">
    <property type="term" value="P:small GTPase-mediated signal transduction"/>
    <property type="evidence" value="ECO:0007669"/>
    <property type="project" value="InterPro"/>
</dbReference>
<organism evidence="3 4">
    <name type="scientific">Pseudoloma neurophilia</name>
    <dbReference type="NCBI Taxonomy" id="146866"/>
    <lineage>
        <taxon>Eukaryota</taxon>
        <taxon>Fungi</taxon>
        <taxon>Fungi incertae sedis</taxon>
        <taxon>Microsporidia</taxon>
        <taxon>Pseudoloma</taxon>
    </lineage>
</organism>
<reference evidence="3 4" key="1">
    <citation type="submission" date="2015-07" db="EMBL/GenBank/DDBJ databases">
        <title>The genome of Pseudoloma neurophilia, a relevant intracellular parasite of the zebrafish.</title>
        <authorList>
            <person name="Ndikumana S."/>
            <person name="Pelin A."/>
            <person name="Sanders J."/>
            <person name="Corradi N."/>
        </authorList>
    </citation>
    <scope>NUCLEOTIDE SEQUENCE [LARGE SCALE GENOMIC DNA]</scope>
    <source>
        <strain evidence="3 4">MK1</strain>
    </source>
</reference>
<dbReference type="PANTHER" id="PTHR24072">
    <property type="entry name" value="RHO FAMILY GTPASE"/>
    <property type="match status" value="1"/>
</dbReference>
<dbReference type="PROSITE" id="PS51421">
    <property type="entry name" value="RAS"/>
    <property type="match status" value="1"/>
</dbReference>
<gene>
    <name evidence="3" type="ORF">M153_4490001317</name>
</gene>
<dbReference type="SMART" id="SM00174">
    <property type="entry name" value="RHO"/>
    <property type="match status" value="1"/>
</dbReference>
<dbReference type="SMART" id="SM00173">
    <property type="entry name" value="RAS"/>
    <property type="match status" value="1"/>
</dbReference>
<dbReference type="CDD" id="cd00157">
    <property type="entry name" value="Rho"/>
    <property type="match status" value="1"/>
</dbReference>
<dbReference type="VEuPathDB" id="MicrosporidiaDB:M153_4490001317"/>
<name>A0A0R0LXG0_9MICR</name>